<dbReference type="CDD" id="cd02976">
    <property type="entry name" value="NrdH"/>
    <property type="match status" value="1"/>
</dbReference>
<gene>
    <name evidence="2" type="ORF">D9X91_21750</name>
</gene>
<dbReference type="Proteomes" id="UP000276770">
    <property type="component" value="Unassembled WGS sequence"/>
</dbReference>
<evidence type="ECO:0000259" key="1">
    <source>
        <dbReference type="Pfam" id="PF00462"/>
    </source>
</evidence>
<protein>
    <submittedName>
        <fullName evidence="2">NrdH-redoxin</fullName>
    </submittedName>
</protein>
<evidence type="ECO:0000313" key="2">
    <source>
        <dbReference type="EMBL" id="RLQ90607.1"/>
    </source>
</evidence>
<dbReference type="Gene3D" id="3.40.30.10">
    <property type="entry name" value="Glutaredoxin"/>
    <property type="match status" value="1"/>
</dbReference>
<organism evidence="2 3">
    <name type="scientific">Falsibacillus albus</name>
    <dbReference type="NCBI Taxonomy" id="2478915"/>
    <lineage>
        <taxon>Bacteria</taxon>
        <taxon>Bacillati</taxon>
        <taxon>Bacillota</taxon>
        <taxon>Bacilli</taxon>
        <taxon>Bacillales</taxon>
        <taxon>Bacillaceae</taxon>
        <taxon>Falsibacillus</taxon>
    </lineage>
</organism>
<feature type="domain" description="Glutaredoxin" evidence="1">
    <location>
        <begin position="5"/>
        <end position="64"/>
    </location>
</feature>
<dbReference type="InterPro" id="IPR002109">
    <property type="entry name" value="Glutaredoxin"/>
</dbReference>
<dbReference type="InterPro" id="IPR036249">
    <property type="entry name" value="Thioredoxin-like_sf"/>
</dbReference>
<dbReference type="GO" id="GO:0045454">
    <property type="term" value="P:cell redox homeostasis"/>
    <property type="evidence" value="ECO:0007669"/>
    <property type="project" value="TreeGrafter"/>
</dbReference>
<dbReference type="PANTHER" id="PTHR34386">
    <property type="entry name" value="GLUTAREDOXIN"/>
    <property type="match status" value="1"/>
</dbReference>
<dbReference type="EMBL" id="RCVZ01000029">
    <property type="protein sequence ID" value="RLQ90607.1"/>
    <property type="molecule type" value="Genomic_DNA"/>
</dbReference>
<proteinExistence type="predicted"/>
<accession>A0A3L7JIJ2</accession>
<dbReference type="OrthoDB" id="9795531at2"/>
<dbReference type="SUPFAM" id="SSF52833">
    <property type="entry name" value="Thioredoxin-like"/>
    <property type="match status" value="1"/>
</dbReference>
<evidence type="ECO:0000313" key="3">
    <source>
        <dbReference type="Proteomes" id="UP000276770"/>
    </source>
</evidence>
<sequence>MKANVIVYSQPACPPCEFTKMFLKDNHIEFVEKNIKSDPSARKELMQTYNAFSTPVIVINGEAIIGFDQEKITSLLKIK</sequence>
<keyword evidence="3" id="KW-1185">Reference proteome</keyword>
<dbReference type="GO" id="GO:0009055">
    <property type="term" value="F:electron transfer activity"/>
    <property type="evidence" value="ECO:0007669"/>
    <property type="project" value="TreeGrafter"/>
</dbReference>
<dbReference type="InterPro" id="IPR051548">
    <property type="entry name" value="Grx-like_ET"/>
</dbReference>
<dbReference type="PANTHER" id="PTHR34386:SF1">
    <property type="entry name" value="GLUTAREDOXIN-LIKE PROTEIN NRDH"/>
    <property type="match status" value="1"/>
</dbReference>
<dbReference type="PROSITE" id="PS51354">
    <property type="entry name" value="GLUTAREDOXIN_2"/>
    <property type="match status" value="1"/>
</dbReference>
<reference evidence="2 3" key="1">
    <citation type="submission" date="2018-10" db="EMBL/GenBank/DDBJ databases">
        <title>Falsibacillus sp. genome draft.</title>
        <authorList>
            <person name="Shi S."/>
        </authorList>
    </citation>
    <scope>NUCLEOTIDE SEQUENCE [LARGE SCALE GENOMIC DNA]</scope>
    <source>
        <strain evidence="2 3">GY 10110</strain>
    </source>
</reference>
<name>A0A3L7JIJ2_9BACI</name>
<comment type="caution">
    <text evidence="2">The sequence shown here is derived from an EMBL/GenBank/DDBJ whole genome shotgun (WGS) entry which is preliminary data.</text>
</comment>
<dbReference type="AlphaFoldDB" id="A0A3L7JIJ2"/>
<dbReference type="Pfam" id="PF00462">
    <property type="entry name" value="Glutaredoxin"/>
    <property type="match status" value="1"/>
</dbReference>
<dbReference type="RefSeq" id="WP_121682758.1">
    <property type="nucleotide sequence ID" value="NZ_RCVZ01000029.1"/>
</dbReference>